<protein>
    <submittedName>
        <fullName evidence="2">Uncharacterized protein</fullName>
    </submittedName>
</protein>
<feature type="region of interest" description="Disordered" evidence="1">
    <location>
        <begin position="80"/>
        <end position="117"/>
    </location>
</feature>
<dbReference type="AlphaFoldDB" id="A0A0B7FD79"/>
<keyword evidence="3" id="KW-1185">Reference proteome</keyword>
<feature type="compositionally biased region" description="Polar residues" evidence="1">
    <location>
        <begin position="80"/>
        <end position="95"/>
    </location>
</feature>
<sequence>MTSHVRDGIPLGAVPRIPSFENQQQLSRDQANVVNNCWSEGSYELGVEALNAFRKGEGRYPSPSHIRHLLALALYPPEKSTQPLPKNRLPSSPSAKSRPLATPTPLSPRKAQAQTEIPTQRASQLALELLLTLGATTHPAHLTAGLNSYARPACDVSDFGSIMTTGKIDNFKSPLAGESVQIGKARDCWTMVRNGFLSPKDGASTAQAKRIENDDNDLSDGDDRPDSYVASHAWRVVEWWIKLFEMDQVVNTAESATVSHSALLLSHIPPAPRSGAPQNDIQNVVGVAFSALTSSPESCEINKLGLRLLTLLVNASATHAVSPGTLVRVVADQLPALSSSAFKTLVVHFTGPVNKEPNSASCFSVHLYYRFCFCLAACYLSKSGHDVSDIGIFGGIKDSSAGRGPKARPTARAPGMNDGHTADVGRKQPLEPYPAPSLDAILALLRSTPGSEGIKPEPFTHTLSHHALARLAIILSFEKQSAEQIDSPWIPGGDLHIWRAGIAESVRLGFDADIQASAATMAGSKMWEETREFCEMLFIRWL</sequence>
<feature type="region of interest" description="Disordered" evidence="1">
    <location>
        <begin position="401"/>
        <end position="421"/>
    </location>
</feature>
<dbReference type="Proteomes" id="UP000059188">
    <property type="component" value="Unassembled WGS sequence"/>
</dbReference>
<dbReference type="STRING" id="1108050.A0A0B7FD79"/>
<reference evidence="2 3" key="1">
    <citation type="submission" date="2014-11" db="EMBL/GenBank/DDBJ databases">
        <authorList>
            <person name="Wibberg Daniel"/>
        </authorList>
    </citation>
    <scope>NUCLEOTIDE SEQUENCE [LARGE SCALE GENOMIC DNA]</scope>
    <source>
        <strain evidence="2">Rhizoctonia solani AG1-IB 7/3/14</strain>
    </source>
</reference>
<evidence type="ECO:0000313" key="3">
    <source>
        <dbReference type="Proteomes" id="UP000059188"/>
    </source>
</evidence>
<feature type="region of interest" description="Disordered" evidence="1">
    <location>
        <begin position="200"/>
        <end position="224"/>
    </location>
</feature>
<dbReference type="EMBL" id="LN679114">
    <property type="protein sequence ID" value="CEL54118.1"/>
    <property type="molecule type" value="Genomic_DNA"/>
</dbReference>
<gene>
    <name evidence="2" type="ORF">RSOLAG1IB_06829</name>
</gene>
<evidence type="ECO:0000313" key="2">
    <source>
        <dbReference type="EMBL" id="CEL54118.1"/>
    </source>
</evidence>
<name>A0A0B7FD79_THACB</name>
<proteinExistence type="predicted"/>
<dbReference type="OrthoDB" id="2337158at2759"/>
<organism evidence="2 3">
    <name type="scientific">Thanatephorus cucumeris (strain AG1-IB / isolate 7/3/14)</name>
    <name type="common">Lettuce bottom rot fungus</name>
    <name type="synonym">Rhizoctonia solani</name>
    <dbReference type="NCBI Taxonomy" id="1108050"/>
    <lineage>
        <taxon>Eukaryota</taxon>
        <taxon>Fungi</taxon>
        <taxon>Dikarya</taxon>
        <taxon>Basidiomycota</taxon>
        <taxon>Agaricomycotina</taxon>
        <taxon>Agaricomycetes</taxon>
        <taxon>Cantharellales</taxon>
        <taxon>Ceratobasidiaceae</taxon>
        <taxon>Rhizoctonia</taxon>
        <taxon>Rhizoctonia solani AG-1</taxon>
    </lineage>
</organism>
<evidence type="ECO:0000256" key="1">
    <source>
        <dbReference type="SAM" id="MobiDB-lite"/>
    </source>
</evidence>
<accession>A0A0B7FD79</accession>